<comment type="caution">
    <text evidence="8">The sequence shown here is derived from an EMBL/GenBank/DDBJ whole genome shotgun (WGS) entry which is preliminary data.</text>
</comment>
<keyword evidence="6" id="KW-0812">Transmembrane</keyword>
<keyword evidence="4" id="KW-0175">Coiled coil</keyword>
<dbReference type="InterPro" id="IPR010666">
    <property type="entry name" value="Znf_GRF"/>
</dbReference>
<dbReference type="EMBL" id="CACSLK010009714">
    <property type="protein sequence ID" value="CAA0811936.1"/>
    <property type="molecule type" value="Genomic_DNA"/>
</dbReference>
<evidence type="ECO:0000313" key="9">
    <source>
        <dbReference type="Proteomes" id="UP001153555"/>
    </source>
</evidence>
<feature type="transmembrane region" description="Helical" evidence="6">
    <location>
        <begin position="210"/>
        <end position="229"/>
    </location>
</feature>
<feature type="region of interest" description="Disordered" evidence="5">
    <location>
        <begin position="1"/>
        <end position="74"/>
    </location>
</feature>
<keyword evidence="6" id="KW-0472">Membrane</keyword>
<feature type="compositionally biased region" description="Polar residues" evidence="5">
    <location>
        <begin position="25"/>
        <end position="41"/>
    </location>
</feature>
<dbReference type="GO" id="GO:0008270">
    <property type="term" value="F:zinc ion binding"/>
    <property type="evidence" value="ECO:0007669"/>
    <property type="project" value="UniProtKB-KW"/>
</dbReference>
<evidence type="ECO:0000256" key="4">
    <source>
        <dbReference type="SAM" id="Coils"/>
    </source>
</evidence>
<dbReference type="Proteomes" id="UP001153555">
    <property type="component" value="Unassembled WGS sequence"/>
</dbReference>
<protein>
    <submittedName>
        <fullName evidence="8">Zinc knuckle (CCHC-type) family protein</fullName>
    </submittedName>
</protein>
<evidence type="ECO:0000256" key="6">
    <source>
        <dbReference type="SAM" id="Phobius"/>
    </source>
</evidence>
<dbReference type="OrthoDB" id="10463678at2759"/>
<keyword evidence="9" id="KW-1185">Reference proteome</keyword>
<evidence type="ECO:0000256" key="1">
    <source>
        <dbReference type="ARBA" id="ARBA00022723"/>
    </source>
</evidence>
<reference evidence="8" key="1">
    <citation type="submission" date="2019-12" db="EMBL/GenBank/DDBJ databases">
        <authorList>
            <person name="Scholes J."/>
        </authorList>
    </citation>
    <scope>NUCLEOTIDE SEQUENCE</scope>
</reference>
<evidence type="ECO:0000256" key="3">
    <source>
        <dbReference type="ARBA" id="ARBA00022833"/>
    </source>
</evidence>
<keyword evidence="2" id="KW-0863">Zinc-finger</keyword>
<keyword evidence="6" id="KW-1133">Transmembrane helix</keyword>
<keyword evidence="3" id="KW-0862">Zinc</keyword>
<gene>
    <name evidence="8" type="ORF">SHERM_12755</name>
</gene>
<keyword evidence="1" id="KW-0479">Metal-binding</keyword>
<dbReference type="AlphaFoldDB" id="A0A9N7MNG1"/>
<dbReference type="PANTHER" id="PTHR33248">
    <property type="entry name" value="ZINC ION-BINDING PROTEIN"/>
    <property type="match status" value="1"/>
</dbReference>
<organism evidence="8 9">
    <name type="scientific">Striga hermonthica</name>
    <name type="common">Purple witchweed</name>
    <name type="synonym">Buchnera hermonthica</name>
    <dbReference type="NCBI Taxonomy" id="68872"/>
    <lineage>
        <taxon>Eukaryota</taxon>
        <taxon>Viridiplantae</taxon>
        <taxon>Streptophyta</taxon>
        <taxon>Embryophyta</taxon>
        <taxon>Tracheophyta</taxon>
        <taxon>Spermatophyta</taxon>
        <taxon>Magnoliopsida</taxon>
        <taxon>eudicotyledons</taxon>
        <taxon>Gunneridae</taxon>
        <taxon>Pentapetalae</taxon>
        <taxon>asterids</taxon>
        <taxon>lamiids</taxon>
        <taxon>Lamiales</taxon>
        <taxon>Orobanchaceae</taxon>
        <taxon>Buchnereae</taxon>
        <taxon>Striga</taxon>
    </lineage>
</organism>
<feature type="coiled-coil region" evidence="4">
    <location>
        <begin position="137"/>
        <end position="203"/>
    </location>
</feature>
<proteinExistence type="predicted"/>
<dbReference type="Pfam" id="PF06839">
    <property type="entry name" value="Zn_ribbon_GRF"/>
    <property type="match status" value="1"/>
</dbReference>
<accession>A0A9N7MNG1</accession>
<evidence type="ECO:0000313" key="8">
    <source>
        <dbReference type="EMBL" id="CAA0811936.1"/>
    </source>
</evidence>
<evidence type="ECO:0000256" key="2">
    <source>
        <dbReference type="ARBA" id="ARBA00022771"/>
    </source>
</evidence>
<evidence type="ECO:0000256" key="5">
    <source>
        <dbReference type="SAM" id="MobiDB-lite"/>
    </source>
</evidence>
<feature type="domain" description="GRF-type" evidence="7">
    <location>
        <begin position="82"/>
        <end position="124"/>
    </location>
</feature>
<feature type="compositionally biased region" description="Basic residues" evidence="5">
    <location>
        <begin position="1"/>
        <end position="12"/>
    </location>
</feature>
<name>A0A9N7MNG1_STRHE</name>
<sequence>MELPRTHRRARASIRGGTTDDCSPPSGSARGTSGNKKQSTMVGRDRAEVSKNPATLKMSSGSCGSGSRGSTSNLDPPVDGLQCLHRVQPDFLTSNTDTNPARRYHRCPHRNTARDCKFFVWHDAELPPFQKACFLKLKNQRNLLEEQLKSKDIVEKQLNEKLQNKKNKLQQLKKKMEELERTNHDQNKKIEELERKNHQQNKKLIFERKFAMLLLLCAFLAVFKFNRMFSNVSLMLN</sequence>
<evidence type="ECO:0000259" key="7">
    <source>
        <dbReference type="Pfam" id="PF06839"/>
    </source>
</evidence>